<dbReference type="EMBL" id="OD006890">
    <property type="protein sequence ID" value="CAD7413471.1"/>
    <property type="molecule type" value="Genomic_DNA"/>
</dbReference>
<gene>
    <name evidence="1" type="ORF">TPSB3V08_LOCUS9039</name>
</gene>
<protein>
    <submittedName>
        <fullName evidence="1">Uncharacterized protein</fullName>
    </submittedName>
</protein>
<dbReference type="AlphaFoldDB" id="A0A7R9HA45"/>
<reference evidence="1" key="1">
    <citation type="submission" date="2020-11" db="EMBL/GenBank/DDBJ databases">
        <authorList>
            <person name="Tran Van P."/>
        </authorList>
    </citation>
    <scope>NUCLEOTIDE SEQUENCE</scope>
</reference>
<evidence type="ECO:0000313" key="1">
    <source>
        <dbReference type="EMBL" id="CAD7413471.1"/>
    </source>
</evidence>
<name>A0A7R9HA45_TIMPO</name>
<sequence length="159" mass="18205">MIKIEKFQINTAYEGIFEKTLGLSLQESYISTMQGHRMLAKVVPTFLNIWCHMPARELYIDHAGPPHVGESSANISQYMVSYEAKEALSLLSIDDEANPETRSQAFHVRQRNIIYIVHVSNLVRLKCGATLTMKELSQFYDIKNPGEEARREVLMLDDE</sequence>
<organism evidence="1">
    <name type="scientific">Timema poppense</name>
    <name type="common">Walking stick</name>
    <dbReference type="NCBI Taxonomy" id="170557"/>
    <lineage>
        <taxon>Eukaryota</taxon>
        <taxon>Metazoa</taxon>
        <taxon>Ecdysozoa</taxon>
        <taxon>Arthropoda</taxon>
        <taxon>Hexapoda</taxon>
        <taxon>Insecta</taxon>
        <taxon>Pterygota</taxon>
        <taxon>Neoptera</taxon>
        <taxon>Polyneoptera</taxon>
        <taxon>Phasmatodea</taxon>
        <taxon>Timematodea</taxon>
        <taxon>Timematoidea</taxon>
        <taxon>Timematidae</taxon>
        <taxon>Timema</taxon>
    </lineage>
</organism>
<proteinExistence type="predicted"/>
<accession>A0A7R9HA45</accession>